<evidence type="ECO:0000313" key="3">
    <source>
        <dbReference type="Proteomes" id="UP000594638"/>
    </source>
</evidence>
<dbReference type="AlphaFoldDB" id="A0A8S0RB85"/>
<dbReference type="EMBL" id="CACTIH010002309">
    <property type="protein sequence ID" value="CAA2975801.1"/>
    <property type="molecule type" value="Genomic_DNA"/>
</dbReference>
<keyword evidence="3" id="KW-1185">Reference proteome</keyword>
<protein>
    <submittedName>
        <fullName evidence="2">Uncharacterized protein</fullName>
    </submittedName>
</protein>
<comment type="caution">
    <text evidence="2">The sequence shown here is derived from an EMBL/GenBank/DDBJ whole genome shotgun (WGS) entry which is preliminary data.</text>
</comment>
<dbReference type="Proteomes" id="UP000594638">
    <property type="component" value="Unassembled WGS sequence"/>
</dbReference>
<evidence type="ECO:0000313" key="2">
    <source>
        <dbReference type="EMBL" id="CAA2975801.1"/>
    </source>
</evidence>
<dbReference type="Gramene" id="OE9A117970T1">
    <property type="protein sequence ID" value="OE9A117970C1"/>
    <property type="gene ID" value="OE9A117970"/>
</dbReference>
<sequence>METMLLKYSRQQHFKLFKETSSFGTGRRMKCFCNCSEQCNGYDYSTASREGDRPNGGLTVPENDGRGGRIRLGSYASNERLPVKKRGRDKGDAKASTASVNGDELAGKQFVDGTTA</sequence>
<gene>
    <name evidence="2" type="ORF">OLEA9_A117970</name>
</gene>
<feature type="region of interest" description="Disordered" evidence="1">
    <location>
        <begin position="46"/>
        <end position="116"/>
    </location>
</feature>
<accession>A0A8S0RB85</accession>
<evidence type="ECO:0000256" key="1">
    <source>
        <dbReference type="SAM" id="MobiDB-lite"/>
    </source>
</evidence>
<reference evidence="2 3" key="1">
    <citation type="submission" date="2019-12" db="EMBL/GenBank/DDBJ databases">
        <authorList>
            <person name="Alioto T."/>
            <person name="Alioto T."/>
            <person name="Gomez Garrido J."/>
        </authorList>
    </citation>
    <scope>NUCLEOTIDE SEQUENCE [LARGE SCALE GENOMIC DNA]</scope>
</reference>
<proteinExistence type="predicted"/>
<organism evidence="2 3">
    <name type="scientific">Olea europaea subsp. europaea</name>
    <dbReference type="NCBI Taxonomy" id="158383"/>
    <lineage>
        <taxon>Eukaryota</taxon>
        <taxon>Viridiplantae</taxon>
        <taxon>Streptophyta</taxon>
        <taxon>Embryophyta</taxon>
        <taxon>Tracheophyta</taxon>
        <taxon>Spermatophyta</taxon>
        <taxon>Magnoliopsida</taxon>
        <taxon>eudicotyledons</taxon>
        <taxon>Gunneridae</taxon>
        <taxon>Pentapetalae</taxon>
        <taxon>asterids</taxon>
        <taxon>lamiids</taxon>
        <taxon>Lamiales</taxon>
        <taxon>Oleaceae</taxon>
        <taxon>Oleeae</taxon>
        <taxon>Olea</taxon>
    </lineage>
</organism>
<name>A0A8S0RB85_OLEEU</name>